<accession>A0A974PUT7</accession>
<protein>
    <submittedName>
        <fullName evidence="1">Uncharacterized protein</fullName>
    </submittedName>
</protein>
<dbReference type="RefSeq" id="WP_203197102.1">
    <property type="nucleotide sequence ID" value="NZ_CP063365.1"/>
</dbReference>
<geneLocation type="plasmid" evidence="1 2">
    <name>unnamed3</name>
</geneLocation>
<dbReference type="Proteomes" id="UP000596427">
    <property type="component" value="Plasmid unnamed3"/>
</dbReference>
<organism evidence="1 2">
    <name type="scientific">Xanthobacter dioxanivorans</name>
    <dbReference type="NCBI Taxonomy" id="2528964"/>
    <lineage>
        <taxon>Bacteria</taxon>
        <taxon>Pseudomonadati</taxon>
        <taxon>Pseudomonadota</taxon>
        <taxon>Alphaproteobacteria</taxon>
        <taxon>Hyphomicrobiales</taxon>
        <taxon>Xanthobacteraceae</taxon>
        <taxon>Xanthobacter</taxon>
    </lineage>
</organism>
<dbReference type="AlphaFoldDB" id="A0A974PUT7"/>
<keyword evidence="2" id="KW-1185">Reference proteome</keyword>
<dbReference type="KEGG" id="xdi:EZH22_31130"/>
<evidence type="ECO:0000313" key="1">
    <source>
        <dbReference type="EMBL" id="QRG10227.1"/>
    </source>
</evidence>
<reference evidence="1 2" key="1">
    <citation type="submission" date="2020-10" db="EMBL/GenBank/DDBJ databases">
        <title>Degradation of 1,4-Dioxane by Xanthobacter sp. YN2, via a Novel Group-2 Soluble Di-Iron Monooxygenase.</title>
        <authorList>
            <person name="Ma F."/>
            <person name="Wang Y."/>
            <person name="Yang J."/>
            <person name="Guo H."/>
            <person name="Su D."/>
            <person name="Yu L."/>
        </authorList>
    </citation>
    <scope>NUCLEOTIDE SEQUENCE [LARGE SCALE GENOMIC DNA]</scope>
    <source>
        <strain evidence="1 2">YN2</strain>
        <plasmid evidence="1 2">unnamed3</plasmid>
    </source>
</reference>
<sequence length="104" mass="11576">MKMPAPYWTMTYSASRRAHHHRCRGCNRIIQDGEPILMARIVSSKTTCLHEACADRASFGGYTERQYLEAHGMAYLAACGWKEAVHFMATAPICKPGDKIAASN</sequence>
<evidence type="ECO:0000313" key="2">
    <source>
        <dbReference type="Proteomes" id="UP000596427"/>
    </source>
</evidence>
<keyword evidence="1" id="KW-0614">Plasmid</keyword>
<proteinExistence type="predicted"/>
<dbReference type="EMBL" id="CP063365">
    <property type="protein sequence ID" value="QRG10227.1"/>
    <property type="molecule type" value="Genomic_DNA"/>
</dbReference>
<name>A0A974PUT7_9HYPH</name>
<gene>
    <name evidence="1" type="ORF">EZH22_31130</name>
</gene>